<feature type="domain" description="OmpA-like" evidence="7">
    <location>
        <begin position="203"/>
        <end position="317"/>
    </location>
</feature>
<feature type="region of interest" description="Disordered" evidence="5">
    <location>
        <begin position="289"/>
        <end position="308"/>
    </location>
</feature>
<dbReference type="CDD" id="cd07185">
    <property type="entry name" value="OmpA_C-like"/>
    <property type="match status" value="1"/>
</dbReference>
<dbReference type="InterPro" id="IPR007055">
    <property type="entry name" value="BON_dom"/>
</dbReference>
<dbReference type="InterPro" id="IPR006664">
    <property type="entry name" value="OMP_bac"/>
</dbReference>
<dbReference type="InterPro" id="IPR006690">
    <property type="entry name" value="OMPA-like_CS"/>
</dbReference>
<dbReference type="InterPro" id="IPR050330">
    <property type="entry name" value="Bact_OuterMem_StrucFunc"/>
</dbReference>
<evidence type="ECO:0000256" key="2">
    <source>
        <dbReference type="ARBA" id="ARBA00023136"/>
    </source>
</evidence>
<proteinExistence type="predicted"/>
<dbReference type="PROSITE" id="PS01068">
    <property type="entry name" value="OMPA_1"/>
    <property type="match status" value="1"/>
</dbReference>
<dbReference type="PANTHER" id="PTHR30329">
    <property type="entry name" value="STATOR ELEMENT OF FLAGELLAR MOTOR COMPLEX"/>
    <property type="match status" value="1"/>
</dbReference>
<protein>
    <recommendedName>
        <fullName evidence="7">OmpA-like domain-containing protein</fullName>
    </recommendedName>
</protein>
<keyword evidence="6" id="KW-1133">Transmembrane helix</keyword>
<evidence type="ECO:0000256" key="5">
    <source>
        <dbReference type="SAM" id="MobiDB-lite"/>
    </source>
</evidence>
<sequence>MAWRLGRRGRGTRGRAVVSVKRLGLPWLIALVVIPLLLATIGYALPTRSPSGRGAPAPSTSAGAPTISLAAFSMARAGNSVTLTGEFPDESAKAALLKVLTGALPAGVGIVDQIRINPAVDALDFAKARPVFADSASIADFTLTVGADTVTLAGTAASPEQKDTIDADAKRIWSHLNVVDNLAINSPPASGPPGAAASCTNLQSAINTLTDGALTFESNLGSLTASDEQVLTRVADKLQACPTAHVAINGYADATGNTSLNVPLSEERAQAVAGFLEAHGVPGDRLTTTGFGSANPIAPNGTDDGRAQNRRVEIVVS</sequence>
<evidence type="ECO:0000259" key="7">
    <source>
        <dbReference type="PROSITE" id="PS51123"/>
    </source>
</evidence>
<keyword evidence="6" id="KW-0812">Transmembrane</keyword>
<dbReference type="Pfam" id="PF21923">
    <property type="entry name" value="BON_like"/>
    <property type="match status" value="1"/>
</dbReference>
<dbReference type="AlphaFoldDB" id="A0A329LWN1"/>
<dbReference type="InterPro" id="IPR006665">
    <property type="entry name" value="OmpA-like"/>
</dbReference>
<dbReference type="SUPFAM" id="SSF103088">
    <property type="entry name" value="OmpA-like"/>
    <property type="match status" value="1"/>
</dbReference>
<gene>
    <name evidence="8" type="ORF">DQP57_09810</name>
</gene>
<dbReference type="Proteomes" id="UP000250915">
    <property type="component" value="Unassembled WGS sequence"/>
</dbReference>
<evidence type="ECO:0000313" key="8">
    <source>
        <dbReference type="EMBL" id="RAV12219.1"/>
    </source>
</evidence>
<dbReference type="PRINTS" id="PR01021">
    <property type="entry name" value="OMPADOMAIN"/>
</dbReference>
<evidence type="ECO:0000313" key="9">
    <source>
        <dbReference type="Proteomes" id="UP000250915"/>
    </source>
</evidence>
<evidence type="ECO:0000256" key="3">
    <source>
        <dbReference type="ARBA" id="ARBA00023237"/>
    </source>
</evidence>
<evidence type="ECO:0000256" key="1">
    <source>
        <dbReference type="ARBA" id="ARBA00004442"/>
    </source>
</evidence>
<organism evidence="8 9">
    <name type="scientific">Mycobacterium colombiense</name>
    <dbReference type="NCBI Taxonomy" id="339268"/>
    <lineage>
        <taxon>Bacteria</taxon>
        <taxon>Bacillati</taxon>
        <taxon>Actinomycetota</taxon>
        <taxon>Actinomycetes</taxon>
        <taxon>Mycobacteriales</taxon>
        <taxon>Mycobacteriaceae</taxon>
        <taxon>Mycobacterium</taxon>
        <taxon>Mycobacterium avium complex (MAC)</taxon>
    </lineage>
</organism>
<dbReference type="PROSITE" id="PS51123">
    <property type="entry name" value="OMPA_2"/>
    <property type="match status" value="1"/>
</dbReference>
<evidence type="ECO:0000256" key="6">
    <source>
        <dbReference type="SAM" id="Phobius"/>
    </source>
</evidence>
<dbReference type="EMBL" id="QMEV01000015">
    <property type="protein sequence ID" value="RAV12219.1"/>
    <property type="molecule type" value="Genomic_DNA"/>
</dbReference>
<reference evidence="8 9" key="1">
    <citation type="submission" date="2018-06" db="EMBL/GenBank/DDBJ databases">
        <title>NTM in soil in Japan.</title>
        <authorList>
            <person name="Ohya K."/>
        </authorList>
    </citation>
    <scope>NUCLEOTIDE SEQUENCE [LARGE SCALE GENOMIC DNA]</scope>
    <source>
        <strain evidence="8 9">GF28</strain>
    </source>
</reference>
<dbReference type="OrthoDB" id="9782229at2"/>
<keyword evidence="2 4" id="KW-0472">Membrane</keyword>
<dbReference type="InterPro" id="IPR054121">
    <property type="entry name" value="ArfA_BON-like"/>
</dbReference>
<evidence type="ECO:0000256" key="4">
    <source>
        <dbReference type="PROSITE-ProRule" id="PRU00473"/>
    </source>
</evidence>
<comment type="caution">
    <text evidence="8">The sequence shown here is derived from an EMBL/GenBank/DDBJ whole genome shotgun (WGS) entry which is preliminary data.</text>
</comment>
<feature type="transmembrane region" description="Helical" evidence="6">
    <location>
        <begin position="23"/>
        <end position="45"/>
    </location>
</feature>
<accession>A0A329LWN1</accession>
<name>A0A329LWN1_9MYCO</name>
<comment type="subcellular location">
    <subcellularLocation>
        <location evidence="1">Cell outer membrane</location>
    </subcellularLocation>
</comment>
<dbReference type="PANTHER" id="PTHR30329:SF21">
    <property type="entry name" value="LIPOPROTEIN YIAD-RELATED"/>
    <property type="match status" value="1"/>
</dbReference>
<keyword evidence="3" id="KW-0998">Cell outer membrane</keyword>
<dbReference type="Gene3D" id="3.30.1330.60">
    <property type="entry name" value="OmpA-like domain"/>
    <property type="match status" value="1"/>
</dbReference>
<dbReference type="PRINTS" id="PR01023">
    <property type="entry name" value="NAFLGMOTY"/>
</dbReference>
<dbReference type="InterPro" id="IPR036737">
    <property type="entry name" value="OmpA-like_sf"/>
</dbReference>
<dbReference type="Gene3D" id="3.40.1520.20">
    <property type="match status" value="1"/>
</dbReference>
<dbReference type="Pfam" id="PF04972">
    <property type="entry name" value="BON"/>
    <property type="match status" value="1"/>
</dbReference>
<dbReference type="GO" id="GO:0009279">
    <property type="term" value="C:cell outer membrane"/>
    <property type="evidence" value="ECO:0007669"/>
    <property type="project" value="UniProtKB-SubCell"/>
</dbReference>
<dbReference type="Pfam" id="PF00691">
    <property type="entry name" value="OmpA"/>
    <property type="match status" value="1"/>
</dbReference>